<evidence type="ECO:0000313" key="3">
    <source>
        <dbReference type="Proteomes" id="UP000198584"/>
    </source>
</evidence>
<organism evidence="2 3">
    <name type="scientific">Thalassobacillus cyri</name>
    <dbReference type="NCBI Taxonomy" id="571932"/>
    <lineage>
        <taxon>Bacteria</taxon>
        <taxon>Bacillati</taxon>
        <taxon>Bacillota</taxon>
        <taxon>Bacilli</taxon>
        <taxon>Bacillales</taxon>
        <taxon>Bacillaceae</taxon>
        <taxon>Thalassobacillus</taxon>
    </lineage>
</organism>
<dbReference type="Pfam" id="PF13795">
    <property type="entry name" value="HupE_UreJ_2"/>
    <property type="match status" value="1"/>
</dbReference>
<proteinExistence type="predicted"/>
<keyword evidence="1" id="KW-0812">Transmembrane</keyword>
<protein>
    <submittedName>
        <fullName evidence="2">Hydrogenase/urease accessory protein HupE</fullName>
    </submittedName>
</protein>
<feature type="transmembrane region" description="Helical" evidence="1">
    <location>
        <begin position="307"/>
        <end position="331"/>
    </location>
</feature>
<keyword evidence="1" id="KW-1133">Transmembrane helix</keyword>
<dbReference type="Proteomes" id="UP000198584">
    <property type="component" value="Unassembled WGS sequence"/>
</dbReference>
<dbReference type="RefSeq" id="WP_093041404.1">
    <property type="nucleotide sequence ID" value="NZ_FNQR01000001.1"/>
</dbReference>
<accession>A0A1H3W0D1</accession>
<feature type="transmembrane region" description="Helical" evidence="1">
    <location>
        <begin position="338"/>
        <end position="357"/>
    </location>
</feature>
<keyword evidence="1" id="KW-0472">Membrane</keyword>
<evidence type="ECO:0000256" key="1">
    <source>
        <dbReference type="SAM" id="Phobius"/>
    </source>
</evidence>
<dbReference type="AlphaFoldDB" id="A0A1H3W0D1"/>
<reference evidence="2 3" key="1">
    <citation type="submission" date="2016-10" db="EMBL/GenBank/DDBJ databases">
        <authorList>
            <person name="de Groot N.N."/>
        </authorList>
    </citation>
    <scope>NUCLEOTIDE SEQUENCE [LARGE SCALE GENOMIC DNA]</scope>
    <source>
        <strain evidence="2 3">CCM7597</strain>
    </source>
</reference>
<dbReference type="InterPro" id="IPR032809">
    <property type="entry name" value="Put_HupE_UreJ"/>
</dbReference>
<evidence type="ECO:0000313" key="2">
    <source>
        <dbReference type="EMBL" id="SDZ80430.1"/>
    </source>
</evidence>
<dbReference type="EMBL" id="FNQR01000001">
    <property type="protein sequence ID" value="SDZ80430.1"/>
    <property type="molecule type" value="Genomic_DNA"/>
</dbReference>
<gene>
    <name evidence="2" type="ORF">SAMN05421743_101264</name>
</gene>
<sequence>MSELKKWCFVFLFSTLTFIYFPIGASAHTDNSEGYSNITFDEQGLRYELELDYLELSRLIDLGITSEATTPQMKWALENKEKIIEQYLQSNLLIYNHGALLQGKIVKTNVKRKRGRDYAHLVLHFPVKNPDSAAIQITYNVFFDDNDPSHRNIASYQLGDQSGRFVFNGGERNLQIEKETLIGQSLRFIQLGFHHILIGWDHILFIIALVITSRNMADVWKVMTLFTLAHSVTIGLTALDVLSIPAVVIEPLIALSIMFVAIENFLGFSSIYRYGVVFIFGLIHGVGFAGALHIFQSSIWESLLPIITFNVGVEAGQALIIATLFPLLLLIRKYKWAITVHGMVNALIFIIGLTWYFQRVFV</sequence>
<feature type="transmembrane region" description="Helical" evidence="1">
    <location>
        <begin position="244"/>
        <end position="262"/>
    </location>
</feature>
<keyword evidence="3" id="KW-1185">Reference proteome</keyword>
<dbReference type="OrthoDB" id="9808870at2"/>
<name>A0A1H3W0D1_9BACI</name>
<feature type="transmembrane region" description="Helical" evidence="1">
    <location>
        <begin position="191"/>
        <end position="212"/>
    </location>
</feature>
<feature type="transmembrane region" description="Helical" evidence="1">
    <location>
        <begin position="274"/>
        <end position="295"/>
    </location>
</feature>
<feature type="transmembrane region" description="Helical" evidence="1">
    <location>
        <begin position="219"/>
        <end position="238"/>
    </location>
</feature>
<dbReference type="STRING" id="571932.SAMN05421743_101264"/>